<accession>A0A3M2M9N5</accession>
<comment type="caution">
    <text evidence="1">The sequence shown here is derived from an EMBL/GenBank/DDBJ whole genome shotgun (WGS) entry which is preliminary data.</text>
</comment>
<organism evidence="1 2">
    <name type="scientific">Actinomadura harenae</name>
    <dbReference type="NCBI Taxonomy" id="2483351"/>
    <lineage>
        <taxon>Bacteria</taxon>
        <taxon>Bacillati</taxon>
        <taxon>Actinomycetota</taxon>
        <taxon>Actinomycetes</taxon>
        <taxon>Streptosporangiales</taxon>
        <taxon>Thermomonosporaceae</taxon>
        <taxon>Actinomadura</taxon>
    </lineage>
</organism>
<sequence>MQLEPVVESLSACDGDDLAVVVEFDDVADAGRPSALCQSGRARRVRTPGRVSSAGSWAHWCRSVPRTALMSSA</sequence>
<evidence type="ECO:0000313" key="2">
    <source>
        <dbReference type="Proteomes" id="UP000282674"/>
    </source>
</evidence>
<reference evidence="1 2" key="1">
    <citation type="submission" date="2018-10" db="EMBL/GenBank/DDBJ databases">
        <title>Isolation from soil.</title>
        <authorList>
            <person name="Hu J."/>
        </authorList>
    </citation>
    <scope>NUCLEOTIDE SEQUENCE [LARGE SCALE GENOMIC DNA]</scope>
    <source>
        <strain evidence="1 2">NEAU-Ht49</strain>
    </source>
</reference>
<evidence type="ECO:0000313" key="1">
    <source>
        <dbReference type="EMBL" id="RMI46182.1"/>
    </source>
</evidence>
<dbReference type="Proteomes" id="UP000282674">
    <property type="component" value="Unassembled WGS sequence"/>
</dbReference>
<keyword evidence="2" id="KW-1185">Reference proteome</keyword>
<name>A0A3M2M9N5_9ACTN</name>
<protein>
    <submittedName>
        <fullName evidence="1">Uncharacterized protein</fullName>
    </submittedName>
</protein>
<dbReference type="EMBL" id="RFFG01000010">
    <property type="protein sequence ID" value="RMI46182.1"/>
    <property type="molecule type" value="Genomic_DNA"/>
</dbReference>
<dbReference type="AlphaFoldDB" id="A0A3M2M9N5"/>
<proteinExistence type="predicted"/>
<gene>
    <name evidence="1" type="ORF">EBO15_08185</name>
</gene>